<dbReference type="Gene3D" id="2.102.10.10">
    <property type="entry name" value="Rieske [2Fe-2S] iron-sulphur domain"/>
    <property type="match status" value="1"/>
</dbReference>
<gene>
    <name evidence="6" type="ORF">EXE57_14235</name>
</gene>
<dbReference type="Gene3D" id="3.30.9.10">
    <property type="entry name" value="D-Amino Acid Oxidase, subunit A, domain 2"/>
    <property type="match status" value="1"/>
</dbReference>
<dbReference type="KEGG" id="noy:EXE57_14235"/>
<evidence type="ECO:0000259" key="5">
    <source>
        <dbReference type="PROSITE" id="PS51296"/>
    </source>
</evidence>
<dbReference type="EMBL" id="CP038267">
    <property type="protein sequence ID" value="QBR93292.1"/>
    <property type="molecule type" value="Genomic_DNA"/>
</dbReference>
<dbReference type="AlphaFoldDB" id="A0A4V1BE40"/>
<sequence>MGTTPCMTQSLWHDRPEPKRYTDVHTAEGAFDDVVVGAGLTGLTTGLLLARAGRRVLVLEARHRGAVTTGHTTAKVSLLQGTKLSRMRRHHSERLVSDYVDANREGQAWVSRFAEDHGVAVERRPAATYAATGAELKAALAEHEAAIAAGLPVRWHERLDLPFPHAGATVLEDQFAVHPMQLVDALAEDLRAHGGLLHEGSRVTDVSWDGRRVTMDDARELSTSNVILATGTPILDRGLVFSKVEAHRSYVLVMSGAVPPREMLLSAGSPGVSLRGVVQGGEDLLMIGGLGHVVGRSESERARVGELRSWAREFYPEALLTHSWSAQDYSTPDGVPYVGLLPRGRSRIYVATGFDKWGMTNAVAAALAISAEILGDVPPGWQQALRPRLTGPRQMVGLAQLNARVGVAVCRNLGGLGRRPLCSHLGGVLRFNDSEGTWDCPLHGSRFAADGSVIEGPATRAIGRGRDADGN</sequence>
<dbReference type="GO" id="GO:0016705">
    <property type="term" value="F:oxidoreductase activity, acting on paired donors, with incorporation or reduction of molecular oxygen"/>
    <property type="evidence" value="ECO:0007669"/>
    <property type="project" value="UniProtKB-ARBA"/>
</dbReference>
<dbReference type="InterPro" id="IPR006076">
    <property type="entry name" value="FAD-dep_OxRdtase"/>
</dbReference>
<dbReference type="GO" id="GO:0051537">
    <property type="term" value="F:2 iron, 2 sulfur cluster binding"/>
    <property type="evidence" value="ECO:0007669"/>
    <property type="project" value="UniProtKB-KW"/>
</dbReference>
<dbReference type="InterPro" id="IPR036188">
    <property type="entry name" value="FAD/NAD-bd_sf"/>
</dbReference>
<evidence type="ECO:0000256" key="1">
    <source>
        <dbReference type="ARBA" id="ARBA00022714"/>
    </source>
</evidence>
<dbReference type="SUPFAM" id="SSF51905">
    <property type="entry name" value="FAD/NAD(P)-binding domain"/>
    <property type="match status" value="1"/>
</dbReference>
<dbReference type="Gene3D" id="3.50.50.60">
    <property type="entry name" value="FAD/NAD(P)-binding domain"/>
    <property type="match status" value="1"/>
</dbReference>
<dbReference type="PROSITE" id="PS51296">
    <property type="entry name" value="RIESKE"/>
    <property type="match status" value="1"/>
</dbReference>
<reference evidence="6 7" key="1">
    <citation type="submission" date="2019-03" db="EMBL/GenBank/DDBJ databases">
        <title>Three New Species of Nocardioides, Nocardioides euryhalodurans sp. nov., Nocardioides seonyuensis sp. nov. and Nocardioides eburneoflavus sp. nov., Iolated from Soil.</title>
        <authorList>
            <person name="Roh S.G."/>
            <person name="Lee C."/>
            <person name="Kim M.-K."/>
            <person name="Kim S.B."/>
        </authorList>
    </citation>
    <scope>NUCLEOTIDE SEQUENCE [LARGE SCALE GENOMIC DNA]</scope>
    <source>
        <strain evidence="6 7">MMS17-SY117</strain>
    </source>
</reference>
<evidence type="ECO:0000256" key="2">
    <source>
        <dbReference type="ARBA" id="ARBA00022723"/>
    </source>
</evidence>
<keyword evidence="2" id="KW-0479">Metal-binding</keyword>
<keyword evidence="3" id="KW-0408">Iron</keyword>
<dbReference type="Proteomes" id="UP000294894">
    <property type="component" value="Chromosome"/>
</dbReference>
<evidence type="ECO:0000256" key="4">
    <source>
        <dbReference type="ARBA" id="ARBA00023014"/>
    </source>
</evidence>
<dbReference type="OrthoDB" id="9767869at2"/>
<evidence type="ECO:0000313" key="6">
    <source>
        <dbReference type="EMBL" id="QBR93292.1"/>
    </source>
</evidence>
<keyword evidence="7" id="KW-1185">Reference proteome</keyword>
<evidence type="ECO:0000313" key="7">
    <source>
        <dbReference type="Proteomes" id="UP000294894"/>
    </source>
</evidence>
<dbReference type="GO" id="GO:0004497">
    <property type="term" value="F:monooxygenase activity"/>
    <property type="evidence" value="ECO:0007669"/>
    <property type="project" value="UniProtKB-ARBA"/>
</dbReference>
<dbReference type="GO" id="GO:0005737">
    <property type="term" value="C:cytoplasm"/>
    <property type="evidence" value="ECO:0007669"/>
    <property type="project" value="TreeGrafter"/>
</dbReference>
<proteinExistence type="predicted"/>
<feature type="domain" description="Rieske" evidence="5">
    <location>
        <begin position="422"/>
        <end position="471"/>
    </location>
</feature>
<evidence type="ECO:0000256" key="3">
    <source>
        <dbReference type="ARBA" id="ARBA00023004"/>
    </source>
</evidence>
<dbReference type="PANTHER" id="PTHR13847">
    <property type="entry name" value="SARCOSINE DEHYDROGENASE-RELATED"/>
    <property type="match status" value="1"/>
</dbReference>
<dbReference type="PANTHER" id="PTHR13847:SF274">
    <property type="entry name" value="RIESKE 2FE-2S IRON-SULFUR PROTEIN YHFW-RELATED"/>
    <property type="match status" value="1"/>
</dbReference>
<protein>
    <submittedName>
        <fullName evidence="6">FAD-dependent oxidoreductase</fullName>
    </submittedName>
</protein>
<dbReference type="GO" id="GO:0046872">
    <property type="term" value="F:metal ion binding"/>
    <property type="evidence" value="ECO:0007669"/>
    <property type="project" value="UniProtKB-KW"/>
</dbReference>
<keyword evidence="1" id="KW-0001">2Fe-2S</keyword>
<dbReference type="Pfam" id="PF01266">
    <property type="entry name" value="DAO"/>
    <property type="match status" value="1"/>
</dbReference>
<organism evidence="6 7">
    <name type="scientific">Nocardioides euryhalodurans</name>
    <dbReference type="NCBI Taxonomy" id="2518370"/>
    <lineage>
        <taxon>Bacteria</taxon>
        <taxon>Bacillati</taxon>
        <taxon>Actinomycetota</taxon>
        <taxon>Actinomycetes</taxon>
        <taxon>Propionibacteriales</taxon>
        <taxon>Nocardioidaceae</taxon>
        <taxon>Nocardioides</taxon>
    </lineage>
</organism>
<dbReference type="Pfam" id="PF00355">
    <property type="entry name" value="Rieske"/>
    <property type="match status" value="1"/>
</dbReference>
<name>A0A4V1BE40_9ACTN</name>
<accession>A0A4V1BE40</accession>
<dbReference type="SUPFAM" id="SSF50022">
    <property type="entry name" value="ISP domain"/>
    <property type="match status" value="1"/>
</dbReference>
<dbReference type="InterPro" id="IPR017941">
    <property type="entry name" value="Rieske_2Fe-2S"/>
</dbReference>
<dbReference type="InterPro" id="IPR036922">
    <property type="entry name" value="Rieske_2Fe-2S_sf"/>
</dbReference>
<keyword evidence="4" id="KW-0411">Iron-sulfur</keyword>